<evidence type="ECO:0000313" key="18">
    <source>
        <dbReference type="EMBL" id="KAF9071422.1"/>
    </source>
</evidence>
<comment type="function">
    <text evidence="14">Component of the coat protein complex II (COPII) which promotes the formation of transport vesicles from the endoplasmic reticulum (ER). The coat has two main functions, the physical deformation of the endoplasmic reticulum membrane into vesicles and the selection of cargo molecules.</text>
</comment>
<keyword evidence="6" id="KW-0813">Transport</keyword>
<reference evidence="18" key="1">
    <citation type="submission" date="2020-11" db="EMBL/GenBank/DDBJ databases">
        <authorList>
            <consortium name="DOE Joint Genome Institute"/>
            <person name="Ahrendt S."/>
            <person name="Riley R."/>
            <person name="Andreopoulos W."/>
            <person name="Labutti K."/>
            <person name="Pangilinan J."/>
            <person name="Ruiz-Duenas F.J."/>
            <person name="Barrasa J.M."/>
            <person name="Sanchez-Garcia M."/>
            <person name="Camarero S."/>
            <person name="Miyauchi S."/>
            <person name="Serrano A."/>
            <person name="Linde D."/>
            <person name="Babiker R."/>
            <person name="Drula E."/>
            <person name="Ayuso-Fernandez I."/>
            <person name="Pacheco R."/>
            <person name="Padilla G."/>
            <person name="Ferreira P."/>
            <person name="Barriuso J."/>
            <person name="Kellner H."/>
            <person name="Castanera R."/>
            <person name="Alfaro M."/>
            <person name="Ramirez L."/>
            <person name="Pisabarro A.G."/>
            <person name="Kuo A."/>
            <person name="Tritt A."/>
            <person name="Lipzen A."/>
            <person name="He G."/>
            <person name="Yan M."/>
            <person name="Ng V."/>
            <person name="Cullen D."/>
            <person name="Martin F."/>
            <person name="Rosso M.-N."/>
            <person name="Henrissat B."/>
            <person name="Hibbett D."/>
            <person name="Martinez A.T."/>
            <person name="Grigoriev I.V."/>
        </authorList>
    </citation>
    <scope>NUCLEOTIDE SEQUENCE</scope>
    <source>
        <strain evidence="18">AH 40177</strain>
    </source>
</reference>
<comment type="similarity">
    <text evidence="3">Belongs to the WD repeat SEC31 family.</text>
</comment>
<evidence type="ECO:0000256" key="3">
    <source>
        <dbReference type="ARBA" id="ARBA00009358"/>
    </source>
</evidence>
<keyword evidence="11" id="KW-0653">Protein transport</keyword>
<dbReference type="InterPro" id="IPR036322">
    <property type="entry name" value="WD40_repeat_dom_sf"/>
</dbReference>
<evidence type="ECO:0000256" key="2">
    <source>
        <dbReference type="ARBA" id="ARBA00004397"/>
    </source>
</evidence>
<dbReference type="Pfam" id="PF07304">
    <property type="entry name" value="SRA1"/>
    <property type="match status" value="1"/>
</dbReference>
<feature type="compositionally biased region" description="Low complexity" evidence="16">
    <location>
        <begin position="364"/>
        <end position="380"/>
    </location>
</feature>
<evidence type="ECO:0000256" key="10">
    <source>
        <dbReference type="ARBA" id="ARBA00022892"/>
    </source>
</evidence>
<comment type="subcellular location">
    <subcellularLocation>
        <location evidence="1">Cytoplasmic vesicle</location>
        <location evidence="1">COPII-coated vesicle membrane</location>
        <topology evidence="1">Peripheral membrane protein</topology>
        <orientation evidence="1">Cytoplasmic side</orientation>
    </subcellularLocation>
    <subcellularLocation>
        <location evidence="2">Endoplasmic reticulum membrane</location>
        <topology evidence="2">Peripheral membrane protein</topology>
        <orientation evidence="2">Cytoplasmic side</orientation>
    </subcellularLocation>
</comment>
<comment type="caution">
    <text evidence="18">The sequence shown here is derived from an EMBL/GenBank/DDBJ whole genome shotgun (WGS) entry which is preliminary data.</text>
</comment>
<dbReference type="FunFam" id="2.130.10.10:FF:000193">
    <property type="entry name" value="Protein transport protein SEC31, putative"/>
    <property type="match status" value="1"/>
</dbReference>
<keyword evidence="7 15" id="KW-0853">WD repeat</keyword>
<evidence type="ECO:0000256" key="5">
    <source>
        <dbReference type="ARBA" id="ARBA00021236"/>
    </source>
</evidence>
<feature type="region of interest" description="Disordered" evidence="16">
    <location>
        <begin position="573"/>
        <end position="642"/>
    </location>
</feature>
<evidence type="ECO:0000256" key="4">
    <source>
        <dbReference type="ARBA" id="ARBA00013507"/>
    </source>
</evidence>
<evidence type="ECO:0000256" key="13">
    <source>
        <dbReference type="ARBA" id="ARBA00023329"/>
    </source>
</evidence>
<keyword evidence="19" id="KW-1185">Reference proteome</keyword>
<keyword evidence="9" id="KW-0256">Endoplasmic reticulum</keyword>
<keyword evidence="12" id="KW-0472">Membrane</keyword>
<gene>
    <name evidence="18" type="ORF">BDP27DRAFT_1401433</name>
</gene>
<feature type="compositionally biased region" description="Acidic residues" evidence="16">
    <location>
        <begin position="596"/>
        <end position="606"/>
    </location>
</feature>
<dbReference type="EMBL" id="JADNRY010000032">
    <property type="protein sequence ID" value="KAF9071422.1"/>
    <property type="molecule type" value="Genomic_DNA"/>
</dbReference>
<feature type="repeat" description="WD" evidence="15">
    <location>
        <begin position="281"/>
        <end position="323"/>
    </location>
</feature>
<feature type="compositionally biased region" description="Pro residues" evidence="16">
    <location>
        <begin position="1331"/>
        <end position="1361"/>
    </location>
</feature>
<evidence type="ECO:0000256" key="12">
    <source>
        <dbReference type="ARBA" id="ARBA00023136"/>
    </source>
</evidence>
<evidence type="ECO:0000256" key="14">
    <source>
        <dbReference type="ARBA" id="ARBA00025471"/>
    </source>
</evidence>
<evidence type="ECO:0000256" key="1">
    <source>
        <dbReference type="ARBA" id="ARBA00004299"/>
    </source>
</evidence>
<dbReference type="PANTHER" id="PTHR13923">
    <property type="entry name" value="SEC31-RELATED PROTEIN"/>
    <property type="match status" value="1"/>
</dbReference>
<feature type="compositionally biased region" description="Low complexity" evidence="16">
    <location>
        <begin position="1320"/>
        <end position="1330"/>
    </location>
</feature>
<dbReference type="GO" id="GO:0030127">
    <property type="term" value="C:COPII vesicle coat"/>
    <property type="evidence" value="ECO:0007669"/>
    <property type="project" value="TreeGrafter"/>
</dbReference>
<feature type="repeat" description="WD" evidence="15">
    <location>
        <begin position="123"/>
        <end position="165"/>
    </location>
</feature>
<dbReference type="PROSITE" id="PS50082">
    <property type="entry name" value="WD_REPEATS_2"/>
    <property type="match status" value="2"/>
</dbReference>
<feature type="compositionally biased region" description="Polar residues" evidence="16">
    <location>
        <begin position="613"/>
        <end position="636"/>
    </location>
</feature>
<feature type="compositionally biased region" description="Pro residues" evidence="16">
    <location>
        <begin position="1422"/>
        <end position="1439"/>
    </location>
</feature>
<dbReference type="Proteomes" id="UP000772434">
    <property type="component" value="Unassembled WGS sequence"/>
</dbReference>
<dbReference type="GO" id="GO:0005789">
    <property type="term" value="C:endoplasmic reticulum membrane"/>
    <property type="evidence" value="ECO:0007669"/>
    <property type="project" value="UniProtKB-SubCell"/>
</dbReference>
<dbReference type="GO" id="GO:0070971">
    <property type="term" value="C:endoplasmic reticulum exit site"/>
    <property type="evidence" value="ECO:0007669"/>
    <property type="project" value="TreeGrafter"/>
</dbReference>
<dbReference type="InterPro" id="IPR040251">
    <property type="entry name" value="SEC31-like"/>
</dbReference>
<accession>A0A9P5PYH3</accession>
<evidence type="ECO:0000256" key="7">
    <source>
        <dbReference type="ARBA" id="ARBA00022574"/>
    </source>
</evidence>
<keyword evidence="10" id="KW-0931">ER-Golgi transport</keyword>
<feature type="region of interest" description="Disordered" evidence="16">
    <location>
        <begin position="360"/>
        <end position="381"/>
    </location>
</feature>
<dbReference type="GO" id="GO:0005198">
    <property type="term" value="F:structural molecule activity"/>
    <property type="evidence" value="ECO:0007669"/>
    <property type="project" value="TreeGrafter"/>
</dbReference>
<dbReference type="Gene3D" id="1.25.40.1030">
    <property type="match status" value="1"/>
</dbReference>
<feature type="domain" description="SRA1/Sec31" evidence="17">
    <location>
        <begin position="1422"/>
        <end position="1547"/>
    </location>
</feature>
<feature type="compositionally biased region" description="Pro residues" evidence="16">
    <location>
        <begin position="1233"/>
        <end position="1266"/>
    </location>
</feature>
<evidence type="ECO:0000259" key="17">
    <source>
        <dbReference type="Pfam" id="PF07304"/>
    </source>
</evidence>
<feature type="region of interest" description="Disordered" evidence="16">
    <location>
        <begin position="1139"/>
        <end position="1190"/>
    </location>
</feature>
<dbReference type="Gene3D" id="1.20.940.10">
    <property type="entry name" value="Functional domain of the splicing factor Prp18"/>
    <property type="match status" value="1"/>
</dbReference>
<dbReference type="Gene3D" id="2.130.10.10">
    <property type="entry name" value="YVTN repeat-like/Quinoprotein amine dehydrogenase"/>
    <property type="match status" value="1"/>
</dbReference>
<feature type="compositionally biased region" description="Pro residues" evidence="16">
    <location>
        <begin position="1158"/>
        <end position="1167"/>
    </location>
</feature>
<sequence>MKLKEIHRTSTFAWSPYASLPLLATGTVAGALDESFSNESQLEIWAPDFLDKHEYDLGGQGHNGPKGVVTDTARFNRITWGYVDSSRPRGVIAAGMENGELSLWDPAKILAGESSANCQILRNSQHTGPIRALDFNPIQTSLLSSGGIGGEVYIWDLKDPSKPYTPTPGSRSTKLDEITSVAWNQQVQYVLAGASSTGYTVVWDLRGKREVVALAYGGGAGTLAGQSSHGNGLAVGGRRGMSAIAWHPDNATRLVTASEDDSSPIIMAWDLRNARAPEKILTGHEKGVLSLSWCKQDADLLLSCGKDNRVLCWNPQSSEIIGELPSADNWAFQVEWCPRNPDLLASAFFDGTVGIHSIQSTNESSTTATSTATPSAAASTDGSDIFDVPGFARSSQGGTLSLKQPPKWLRRPVSSSFGFGGKLVSISNLAGARGENQSRSVHLRGVVTEEDVVGRARALQTAVEGGEGESIRVFAEGKVKANAEEKVGESEEEEIWNALLTMYHMDSDSDSGSREELVTLLGYKKSDVAAKIGEAVEKLKAGVEGRKQQYLEEEDNVEGARDLADMKPPVVSFAEPEREPTPLGGAEPAETPDARDEVDEIDESPFDNEKTPSEISASVTSDTTRQVDTESTTTAPSLFGDDNLAPGAGGGDFFSNIGVDTGDGHTQQVLVPHTNYAVDSSVAATIGSRPSSAASASEVGSSKNNNTFRIIYSPSDDESENEAGTGSETEALITKALILGDFSSAVSLCLSTNRFADALLLAVRGGPALLAETQKAYFDYERQRTLASASRFRNKAKPKPYLRLYESIVAGDLEDVVQNAELAEWREVFVVLCTFTGREEFGGLVEMLGRRLEFEYRVRRGDVNMDRDTEDLRNGLGGKEAVEYRRYATLTYLAAARLERLVSIWMEEMGEEEEALVRGEKFGSGSRYTAHAHALQSFVEKVTVFRSATKYEDVDLGAASNSNVAAEVKTYKLAGLYDQYFEYAELLASQGLLNEAAAVLKLTPPGYLGSSGGKDLVAERKRLSGATDAARATAVPVVHQTAAASTSRVPYGGGYGQPATVGRAAVPPAPVPAASGPYGGGYQPSANYHVQPQSQYSQNGAVGAQSYGTPSSVSTFTPAGNSFTPAANTFTPAAPSYNPYGGNMNTGSQVQPAQVAPPRVPATLPPPPKRDNGGWNDAPVLNPGRTSSAMGNKAVPAAIVSPFPNSTASPLSPPTSGSYMQSGQPPMNLQHAPPRPGSVPGRAPPPAGPPGRAGPPGPGMYPPPPGAGARPPSVAGGGPGNMGMAPPPTRHPPPPSQYGPPPTRGGPGPGQAPGPGPGQFGRPPQAGQAPHMPPPPSGPYARATPPPMQQPPSGPYAPPPGQAQAPAQGPGAYGPPPGQASGGGMQMHPPPPGARGGPPQQQQAPPPPGSGPGGPPGRASPAAPPPRAQKAGPPPPKYPPGDRSHIPEHARPAYEVILRELERMKGSVPPAQKRQVDDLERRINPLFDALNCETLSTPVVDQLLVLTRAMDAHDRPAALAIHVDLLTRGSQKDDIGLWMSGVKQLIMRL</sequence>
<name>A0A9P5PYH3_9AGAR</name>
<feature type="compositionally biased region" description="Pro residues" evidence="16">
    <location>
        <begin position="1404"/>
        <end position="1415"/>
    </location>
</feature>
<evidence type="ECO:0000313" key="19">
    <source>
        <dbReference type="Proteomes" id="UP000772434"/>
    </source>
</evidence>
<feature type="compositionally biased region" description="Polar residues" evidence="16">
    <location>
        <begin position="1203"/>
        <end position="1227"/>
    </location>
</feature>
<evidence type="ECO:0000256" key="6">
    <source>
        <dbReference type="ARBA" id="ARBA00022448"/>
    </source>
</evidence>
<protein>
    <recommendedName>
        <fullName evidence="5">Protein transport protein SEC31</fullName>
    </recommendedName>
    <alternativeName>
        <fullName evidence="4">Protein transport protein sec31</fullName>
    </alternativeName>
</protein>
<dbReference type="InterPro" id="IPR001680">
    <property type="entry name" value="WD40_rpt"/>
</dbReference>
<proteinExistence type="inferred from homology"/>
<evidence type="ECO:0000256" key="16">
    <source>
        <dbReference type="SAM" id="MobiDB-lite"/>
    </source>
</evidence>
<feature type="region of interest" description="Disordered" evidence="16">
    <location>
        <begin position="707"/>
        <end position="727"/>
    </location>
</feature>
<feature type="region of interest" description="Disordered" evidence="16">
    <location>
        <begin position="1203"/>
        <end position="1448"/>
    </location>
</feature>
<dbReference type="PANTHER" id="PTHR13923:SF11">
    <property type="entry name" value="SECRETORY 31, ISOFORM D"/>
    <property type="match status" value="1"/>
</dbReference>
<dbReference type="InterPro" id="IPR009917">
    <property type="entry name" value="SRA1/Sec31"/>
</dbReference>
<keyword evidence="8" id="KW-0677">Repeat</keyword>
<evidence type="ECO:0000256" key="15">
    <source>
        <dbReference type="PROSITE-ProRule" id="PRU00221"/>
    </source>
</evidence>
<dbReference type="Pfam" id="PF00400">
    <property type="entry name" value="WD40"/>
    <property type="match status" value="2"/>
</dbReference>
<organism evidence="18 19">
    <name type="scientific">Rhodocollybia butyracea</name>
    <dbReference type="NCBI Taxonomy" id="206335"/>
    <lineage>
        <taxon>Eukaryota</taxon>
        <taxon>Fungi</taxon>
        <taxon>Dikarya</taxon>
        <taxon>Basidiomycota</taxon>
        <taxon>Agaricomycotina</taxon>
        <taxon>Agaricomycetes</taxon>
        <taxon>Agaricomycetidae</taxon>
        <taxon>Agaricales</taxon>
        <taxon>Marasmiineae</taxon>
        <taxon>Omphalotaceae</taxon>
        <taxon>Rhodocollybia</taxon>
    </lineage>
</organism>
<dbReference type="InterPro" id="IPR015943">
    <property type="entry name" value="WD40/YVTN_repeat-like_dom_sf"/>
</dbReference>
<evidence type="ECO:0000256" key="8">
    <source>
        <dbReference type="ARBA" id="ARBA00022737"/>
    </source>
</evidence>
<evidence type="ECO:0000256" key="9">
    <source>
        <dbReference type="ARBA" id="ARBA00022824"/>
    </source>
</evidence>
<feature type="compositionally biased region" description="Pro residues" evidence="16">
    <location>
        <begin position="1285"/>
        <end position="1316"/>
    </location>
</feature>
<keyword evidence="13" id="KW-0968">Cytoplasmic vesicle</keyword>
<dbReference type="SMART" id="SM00320">
    <property type="entry name" value="WD40"/>
    <property type="match status" value="5"/>
</dbReference>
<dbReference type="OrthoDB" id="542917at2759"/>
<dbReference type="SUPFAM" id="SSF50978">
    <property type="entry name" value="WD40 repeat-like"/>
    <property type="match status" value="1"/>
</dbReference>
<dbReference type="GO" id="GO:0090110">
    <property type="term" value="P:COPII-coated vesicle cargo loading"/>
    <property type="evidence" value="ECO:0007669"/>
    <property type="project" value="TreeGrafter"/>
</dbReference>
<dbReference type="GO" id="GO:0015031">
    <property type="term" value="P:protein transport"/>
    <property type="evidence" value="ECO:0007669"/>
    <property type="project" value="UniProtKB-KW"/>
</dbReference>
<evidence type="ECO:0000256" key="11">
    <source>
        <dbReference type="ARBA" id="ARBA00022927"/>
    </source>
</evidence>
<dbReference type="GO" id="GO:0007029">
    <property type="term" value="P:endoplasmic reticulum organization"/>
    <property type="evidence" value="ECO:0007669"/>
    <property type="project" value="TreeGrafter"/>
</dbReference>